<dbReference type="AlphaFoldDB" id="A0AAD3D0T6"/>
<accession>A0AAD3D0T6</accession>
<reference evidence="2 3" key="1">
    <citation type="journal article" date="2021" name="Sci. Rep.">
        <title>The genome of the diatom Chaetoceros tenuissimus carries an ancient integrated fragment of an extant virus.</title>
        <authorList>
            <person name="Hongo Y."/>
            <person name="Kimura K."/>
            <person name="Takaki Y."/>
            <person name="Yoshida Y."/>
            <person name="Baba S."/>
            <person name="Kobayashi G."/>
            <person name="Nagasaki K."/>
            <person name="Hano T."/>
            <person name="Tomaru Y."/>
        </authorList>
    </citation>
    <scope>NUCLEOTIDE SEQUENCE [LARGE SCALE GENOMIC DNA]</scope>
    <source>
        <strain evidence="2 3">NIES-3715</strain>
    </source>
</reference>
<comment type="caution">
    <text evidence="2">The sequence shown here is derived from an EMBL/GenBank/DDBJ whole genome shotgun (WGS) entry which is preliminary data.</text>
</comment>
<evidence type="ECO:0000256" key="1">
    <source>
        <dbReference type="SAM" id="SignalP"/>
    </source>
</evidence>
<feature type="chain" id="PRO_5042279748" description="Plastid lipid-associated protein/fibrillin conserved domain-containing protein" evidence="1">
    <location>
        <begin position="22"/>
        <end position="298"/>
    </location>
</feature>
<sequence length="298" mass="33201">MKLQSLPLLFVSISLHAFVVGGFVPTTSKIILQSTKANVVASSPRTPSLLHTSSDEFMEVEDARDELLKLLLKRFRSKAAKEEENRIEYLMNFLKNANTSFDPEKCLNGELYVALYAMGPQPFWERLTGLSFGGGRKNIKGQKYFNDGNGNYNVRNYAEFLGKDFSVEAVGKCVKDEEPEIKENEEKVVEERPGFFARVFGGESVSSNDSDNSVANVVTCPANYTIDATGLSFNVFQNKLNFDIEGRGYMRMLYADEELRILDTPKDTESAGGAIDEKAGLLVAQVRVDLIDPEFSLP</sequence>
<dbReference type="Proteomes" id="UP001054902">
    <property type="component" value="Unassembled WGS sequence"/>
</dbReference>
<dbReference type="EMBL" id="BLLK01000047">
    <property type="protein sequence ID" value="GFH54044.1"/>
    <property type="molecule type" value="Genomic_DNA"/>
</dbReference>
<evidence type="ECO:0008006" key="4">
    <source>
        <dbReference type="Google" id="ProtNLM"/>
    </source>
</evidence>
<gene>
    <name evidence="2" type="ORF">CTEN210_10520</name>
</gene>
<organism evidence="2 3">
    <name type="scientific">Chaetoceros tenuissimus</name>
    <dbReference type="NCBI Taxonomy" id="426638"/>
    <lineage>
        <taxon>Eukaryota</taxon>
        <taxon>Sar</taxon>
        <taxon>Stramenopiles</taxon>
        <taxon>Ochrophyta</taxon>
        <taxon>Bacillariophyta</taxon>
        <taxon>Coscinodiscophyceae</taxon>
        <taxon>Chaetocerotophycidae</taxon>
        <taxon>Chaetocerotales</taxon>
        <taxon>Chaetocerotaceae</taxon>
        <taxon>Chaetoceros</taxon>
    </lineage>
</organism>
<proteinExistence type="predicted"/>
<feature type="signal peptide" evidence="1">
    <location>
        <begin position="1"/>
        <end position="21"/>
    </location>
</feature>
<keyword evidence="1" id="KW-0732">Signal</keyword>
<protein>
    <recommendedName>
        <fullName evidence="4">Plastid lipid-associated protein/fibrillin conserved domain-containing protein</fullName>
    </recommendedName>
</protein>
<keyword evidence="3" id="KW-1185">Reference proteome</keyword>
<name>A0AAD3D0T6_9STRA</name>
<evidence type="ECO:0000313" key="2">
    <source>
        <dbReference type="EMBL" id="GFH54044.1"/>
    </source>
</evidence>
<evidence type="ECO:0000313" key="3">
    <source>
        <dbReference type="Proteomes" id="UP001054902"/>
    </source>
</evidence>